<evidence type="ECO:0000256" key="1">
    <source>
        <dbReference type="ARBA" id="ARBA00022679"/>
    </source>
</evidence>
<dbReference type="PANTHER" id="PTHR43018">
    <property type="entry name" value="PHOSPHO-2-DEHYDRO-3-DEOXYHEPTONATE ALDOLASE"/>
    <property type="match status" value="1"/>
</dbReference>
<dbReference type="Gene3D" id="1.20.59.10">
    <property type="entry name" value="Chorismate mutase"/>
    <property type="match status" value="1"/>
</dbReference>
<dbReference type="InterPro" id="IPR006218">
    <property type="entry name" value="DAHP1/KDSA"/>
</dbReference>
<dbReference type="Pfam" id="PF01817">
    <property type="entry name" value="CM_2"/>
    <property type="match status" value="1"/>
</dbReference>
<dbReference type="InterPro" id="IPR052899">
    <property type="entry name" value="Class-I_DAHP_synthase"/>
</dbReference>
<proteinExistence type="predicted"/>
<dbReference type="SUPFAM" id="SSF48600">
    <property type="entry name" value="Chorismate mutase II"/>
    <property type="match status" value="1"/>
</dbReference>
<dbReference type="InterPro" id="IPR013785">
    <property type="entry name" value="Aldolase_TIM"/>
</dbReference>
<evidence type="ECO:0000313" key="5">
    <source>
        <dbReference type="Proteomes" id="UP001499930"/>
    </source>
</evidence>
<gene>
    <name evidence="4" type="ORF">GCM10017559_71690</name>
</gene>
<dbReference type="SMART" id="SM00830">
    <property type="entry name" value="CM_2"/>
    <property type="match status" value="1"/>
</dbReference>
<feature type="compositionally biased region" description="Gly residues" evidence="2">
    <location>
        <begin position="200"/>
        <end position="214"/>
    </location>
</feature>
<dbReference type="PANTHER" id="PTHR43018:SF2">
    <property type="entry name" value="PHOSPHO-2-DEHYDRO-3-DEOXYHEPTONATE ALDOLASE"/>
    <property type="match status" value="1"/>
</dbReference>
<evidence type="ECO:0000313" key="4">
    <source>
        <dbReference type="EMBL" id="GAA3033877.1"/>
    </source>
</evidence>
<name>A0ABP6LAM1_9ACTN</name>
<reference evidence="5" key="1">
    <citation type="journal article" date="2019" name="Int. J. Syst. Evol. Microbiol.">
        <title>The Global Catalogue of Microorganisms (GCM) 10K type strain sequencing project: providing services to taxonomists for standard genome sequencing and annotation.</title>
        <authorList>
            <consortium name="The Broad Institute Genomics Platform"/>
            <consortium name="The Broad Institute Genome Sequencing Center for Infectious Disease"/>
            <person name="Wu L."/>
            <person name="Ma J."/>
        </authorList>
    </citation>
    <scope>NUCLEOTIDE SEQUENCE [LARGE SCALE GENOMIC DNA]</scope>
    <source>
        <strain evidence="5">JCM 3106</strain>
    </source>
</reference>
<dbReference type="PROSITE" id="PS51168">
    <property type="entry name" value="CHORISMATE_MUT_2"/>
    <property type="match status" value="1"/>
</dbReference>
<dbReference type="SUPFAM" id="SSF51569">
    <property type="entry name" value="Aldolase"/>
    <property type="match status" value="1"/>
</dbReference>
<dbReference type="Proteomes" id="UP001499930">
    <property type="component" value="Unassembled WGS sequence"/>
</dbReference>
<protein>
    <recommendedName>
        <fullName evidence="3">Chorismate mutase domain-containing protein</fullName>
    </recommendedName>
</protein>
<evidence type="ECO:0000256" key="2">
    <source>
        <dbReference type="SAM" id="MobiDB-lite"/>
    </source>
</evidence>
<dbReference type="InterPro" id="IPR036263">
    <property type="entry name" value="Chorismate_II_sf"/>
</dbReference>
<dbReference type="Pfam" id="PF00793">
    <property type="entry name" value="DAHP_synth_1"/>
    <property type="match status" value="1"/>
</dbReference>
<dbReference type="RefSeq" id="WP_344904660.1">
    <property type="nucleotide sequence ID" value="NZ_BAAAWD010000021.1"/>
</dbReference>
<sequence>MSSTVHRERVPVGLGALTIGAGPAVVIGGPGADARWISLRDRRDGLSAAEAVAAARARWPGPVLVEPSCAADLPVIAEGADGAVAGAAWMRDLALVRAVARLGLPVILRRAPSATLREWLAAAEDCAAEGNDRVLLCESGDGTARGGLVLDLALMRAARELSGRPVLADLGAHLGAGAGLPAGHVAGLEAGSEAASGSGPEAGCGAGSGGGGGAPAATVHENGAGREDGPALAAAAVAAGADGLLLPPGSAERDALAVREAARIIGAVTRQEVPASIPAAREAIDRVDAALAVLLERRAELAMTIQRLKPVGGFAGRDADRERRLVAEMARRAPTLGETRLAPIMNAVIEAGLHLAEERRPPPPN</sequence>
<keyword evidence="1" id="KW-0808">Transferase</keyword>
<evidence type="ECO:0000259" key="3">
    <source>
        <dbReference type="PROSITE" id="PS51168"/>
    </source>
</evidence>
<dbReference type="EMBL" id="BAAAWD010000021">
    <property type="protein sequence ID" value="GAA3033877.1"/>
    <property type="molecule type" value="Genomic_DNA"/>
</dbReference>
<comment type="caution">
    <text evidence="4">The sequence shown here is derived from an EMBL/GenBank/DDBJ whole genome shotgun (WGS) entry which is preliminary data.</text>
</comment>
<dbReference type="Gene3D" id="3.20.20.70">
    <property type="entry name" value="Aldolase class I"/>
    <property type="match status" value="1"/>
</dbReference>
<organism evidence="4 5">
    <name type="scientific">Streptosporangium longisporum</name>
    <dbReference type="NCBI Taxonomy" id="46187"/>
    <lineage>
        <taxon>Bacteria</taxon>
        <taxon>Bacillati</taxon>
        <taxon>Actinomycetota</taxon>
        <taxon>Actinomycetes</taxon>
        <taxon>Streptosporangiales</taxon>
        <taxon>Streptosporangiaceae</taxon>
        <taxon>Streptosporangium</taxon>
    </lineage>
</organism>
<accession>A0ABP6LAM1</accession>
<keyword evidence="5" id="KW-1185">Reference proteome</keyword>
<feature type="region of interest" description="Disordered" evidence="2">
    <location>
        <begin position="191"/>
        <end position="227"/>
    </location>
</feature>
<dbReference type="InterPro" id="IPR002701">
    <property type="entry name" value="CM_II_prokaryot"/>
</dbReference>
<feature type="domain" description="Chorismate mutase" evidence="3">
    <location>
        <begin position="271"/>
        <end position="360"/>
    </location>
</feature>
<dbReference type="InterPro" id="IPR036979">
    <property type="entry name" value="CM_dom_sf"/>
</dbReference>